<feature type="domain" description="Flagellar basal body rod protein N-terminal" evidence="5">
    <location>
        <begin position="5"/>
        <end position="35"/>
    </location>
</feature>
<evidence type="ECO:0000259" key="7">
    <source>
        <dbReference type="Pfam" id="PF22692"/>
    </source>
</evidence>
<dbReference type="Proteomes" id="UP001287445">
    <property type="component" value="Unassembled WGS sequence"/>
</dbReference>
<evidence type="ECO:0000259" key="6">
    <source>
        <dbReference type="Pfam" id="PF06429"/>
    </source>
</evidence>
<feature type="domain" description="Flagellar hook protein FlgE/F/G-like D1" evidence="7">
    <location>
        <begin position="87"/>
        <end position="143"/>
    </location>
</feature>
<dbReference type="PANTHER" id="PTHR30435">
    <property type="entry name" value="FLAGELLAR PROTEIN"/>
    <property type="match status" value="1"/>
</dbReference>
<keyword evidence="8" id="KW-0966">Cell projection</keyword>
<dbReference type="Pfam" id="PF22692">
    <property type="entry name" value="LlgE_F_G_D1"/>
    <property type="match status" value="1"/>
</dbReference>
<dbReference type="InterPro" id="IPR020013">
    <property type="entry name" value="Flagellar_FlgE/F/G"/>
</dbReference>
<dbReference type="Gene3D" id="2.60.98.20">
    <property type="entry name" value="Flagellar hook protein FlgE"/>
    <property type="match status" value="1"/>
</dbReference>
<dbReference type="InterPro" id="IPR053967">
    <property type="entry name" value="LlgE_F_G-like_D1"/>
</dbReference>
<dbReference type="InterPro" id="IPR037925">
    <property type="entry name" value="FlgE/F/G-like"/>
</dbReference>
<evidence type="ECO:0000256" key="1">
    <source>
        <dbReference type="ARBA" id="ARBA00004117"/>
    </source>
</evidence>
<protein>
    <submittedName>
        <fullName evidence="8">Flagellar hook-basal body complex protein</fullName>
    </submittedName>
</protein>
<keyword evidence="3 4" id="KW-0975">Bacterial flagellum</keyword>
<accession>A0AAJ2R7T1</accession>
<dbReference type="GO" id="GO:0071978">
    <property type="term" value="P:bacterial-type flagellum-dependent swarming motility"/>
    <property type="evidence" value="ECO:0007669"/>
    <property type="project" value="TreeGrafter"/>
</dbReference>
<evidence type="ECO:0000313" key="8">
    <source>
        <dbReference type="EMBL" id="MDX4957175.1"/>
    </source>
</evidence>
<organism evidence="8 9">
    <name type="scientific">Delftia acidovorans</name>
    <name type="common">Pseudomonas acidovorans</name>
    <name type="synonym">Comamonas acidovorans</name>
    <dbReference type="NCBI Taxonomy" id="80866"/>
    <lineage>
        <taxon>Bacteria</taxon>
        <taxon>Pseudomonadati</taxon>
        <taxon>Pseudomonadota</taxon>
        <taxon>Betaproteobacteria</taxon>
        <taxon>Burkholderiales</taxon>
        <taxon>Comamonadaceae</taxon>
        <taxon>Delftia</taxon>
    </lineage>
</organism>
<gene>
    <name evidence="8" type="ORF">SGN30_27480</name>
</gene>
<evidence type="ECO:0000259" key="5">
    <source>
        <dbReference type="Pfam" id="PF00460"/>
    </source>
</evidence>
<evidence type="ECO:0000256" key="3">
    <source>
        <dbReference type="ARBA" id="ARBA00023143"/>
    </source>
</evidence>
<dbReference type="NCBIfam" id="TIGR03506">
    <property type="entry name" value="FlgEFG_subfam"/>
    <property type="match status" value="1"/>
</dbReference>
<dbReference type="Pfam" id="PF06429">
    <property type="entry name" value="Flg_bbr_C"/>
    <property type="match status" value="1"/>
</dbReference>
<evidence type="ECO:0000313" key="9">
    <source>
        <dbReference type="Proteomes" id="UP001287445"/>
    </source>
</evidence>
<dbReference type="GO" id="GO:0009425">
    <property type="term" value="C:bacterial-type flagellum basal body"/>
    <property type="evidence" value="ECO:0007669"/>
    <property type="project" value="UniProtKB-SubCell"/>
</dbReference>
<comment type="similarity">
    <text evidence="2 4">Belongs to the flagella basal body rod proteins family.</text>
</comment>
<keyword evidence="8" id="KW-0282">Flagellum</keyword>
<sequence length="390" mass="40579">MIESIYVGMTGLASFSRGLRVIANNTTNLNTPGFKSSTLRFADAFYAGGGYSGRQFGQMGYGVTTTGTAMSFKPGELRQTGNGLDLAMDGQGLFMLKAEDGSIRYTRAGQFQFDKTGALVSGSGAKVMGVGTNGAATEISIANLKTTTGKATTSAKFTGNLSSAGTDQTVNGVRVYDAAGGEHLLTLKLTNTNATTAGSWKVELMDGTTLVDTKQIVFQDGKPTAATSRLSFTYSPAGQAAMPVTLDFSTDVTSFASGTLSTLAFASQDGYAPAELSSVSFDATGTLVLTYGNGQTTKGPRLSLGRFDTVDAVGTVGNNEFVALDGGAWHTGVAGGAFGNVRAGYVEISNVDLSQEFSDLVIMQRGYQASSQVISTANEMLQELFSMKSR</sequence>
<dbReference type="PANTHER" id="PTHR30435:SF19">
    <property type="entry name" value="FLAGELLAR BASAL-BODY ROD PROTEIN FLGG"/>
    <property type="match status" value="1"/>
</dbReference>
<dbReference type="InterPro" id="IPR001444">
    <property type="entry name" value="Flag_bb_rod_N"/>
</dbReference>
<comment type="subcellular location">
    <subcellularLocation>
        <location evidence="1 4">Bacterial flagellum basal body</location>
    </subcellularLocation>
</comment>
<dbReference type="RefSeq" id="WP_063327024.1">
    <property type="nucleotide sequence ID" value="NZ_JAWWMZ010000016.1"/>
</dbReference>
<proteinExistence type="inferred from homology"/>
<dbReference type="Pfam" id="PF00460">
    <property type="entry name" value="Flg_bb_rod"/>
    <property type="match status" value="1"/>
</dbReference>
<dbReference type="EMBL" id="JAWWMZ010000016">
    <property type="protein sequence ID" value="MDX4957175.1"/>
    <property type="molecule type" value="Genomic_DNA"/>
</dbReference>
<keyword evidence="8" id="KW-0969">Cilium</keyword>
<name>A0AAJ2R7T1_DELAC</name>
<dbReference type="AlphaFoldDB" id="A0AAJ2R7T1"/>
<evidence type="ECO:0000256" key="4">
    <source>
        <dbReference type="RuleBase" id="RU362116"/>
    </source>
</evidence>
<dbReference type="InterPro" id="IPR010930">
    <property type="entry name" value="Flg_bb/hook_C_dom"/>
</dbReference>
<dbReference type="SUPFAM" id="SSF117143">
    <property type="entry name" value="Flagellar hook protein flgE"/>
    <property type="match status" value="1"/>
</dbReference>
<evidence type="ECO:0000256" key="2">
    <source>
        <dbReference type="ARBA" id="ARBA00009677"/>
    </source>
</evidence>
<reference evidence="8" key="1">
    <citation type="submission" date="2023-11" db="EMBL/GenBank/DDBJ databases">
        <title>Identification and selenium tolerance of Delftia acidovorans R3-25.</title>
        <authorList>
            <person name="Zhang S."/>
            <person name="Liu Y."/>
            <person name="Guo Y."/>
        </authorList>
    </citation>
    <scope>NUCLEOTIDE SEQUENCE</scope>
    <source>
        <strain evidence="8">R3-25</strain>
    </source>
</reference>
<dbReference type="InterPro" id="IPR037058">
    <property type="entry name" value="Falgellar_hook_FlgE_sf"/>
</dbReference>
<feature type="domain" description="Flagellar basal-body/hook protein C-terminal" evidence="6">
    <location>
        <begin position="343"/>
        <end position="385"/>
    </location>
</feature>
<comment type="caution">
    <text evidence="8">The sequence shown here is derived from an EMBL/GenBank/DDBJ whole genome shotgun (WGS) entry which is preliminary data.</text>
</comment>